<dbReference type="EMBL" id="JBJLSN010000096">
    <property type="protein sequence ID" value="MFL7905748.1"/>
    <property type="molecule type" value="Genomic_DNA"/>
</dbReference>
<dbReference type="RefSeq" id="WP_201041850.1">
    <property type="nucleotide sequence ID" value="NZ_JBJLSN010000096.1"/>
</dbReference>
<reference evidence="1 2" key="1">
    <citation type="submission" date="2024-11" db="EMBL/GenBank/DDBJ databases">
        <title>Draft genome sequences of two bacteria associated to sugarcane roots in Colombia.</title>
        <authorList>
            <person name="Pardo-Diaz S."/>
            <person name="Masmela-Mendoza J."/>
            <person name="Delgadillo-Duran P."/>
            <person name="Bautista E.J."/>
            <person name="Rojas-Tapias D.F."/>
        </authorList>
    </citation>
    <scope>NUCLEOTIDE SEQUENCE [LARGE SCALE GENOMIC DNA]</scope>
    <source>
        <strain evidence="1 2">Ap18</strain>
    </source>
</reference>
<sequence length="122" mass="13965">MFVFRDENTFWTKARIYDPTENGRKVAKEIEVEYRVMPPEFVTEQAEKALRARTQGEICDDTASLLMEVVSGWKSIKTESKDGPDFEFSDENLKKLIAIPYVRSAMIDAYFEGVSGKARKGN</sequence>
<comment type="caution">
    <text evidence="1">The sequence shown here is derived from an EMBL/GenBank/DDBJ whole genome shotgun (WGS) entry which is preliminary data.</text>
</comment>
<evidence type="ECO:0000313" key="2">
    <source>
        <dbReference type="Proteomes" id="UP001628281"/>
    </source>
</evidence>
<evidence type="ECO:0008006" key="3">
    <source>
        <dbReference type="Google" id="ProtNLM"/>
    </source>
</evidence>
<evidence type="ECO:0000313" key="1">
    <source>
        <dbReference type="EMBL" id="MFL7905748.1"/>
    </source>
</evidence>
<keyword evidence="2" id="KW-1185">Reference proteome</keyword>
<protein>
    <recommendedName>
        <fullName evidence="3">Tail assembly chaperone</fullName>
    </recommendedName>
</protein>
<accession>A0ABW8VK99</accession>
<proteinExistence type="predicted"/>
<dbReference type="Proteomes" id="UP001628281">
    <property type="component" value="Unassembled WGS sequence"/>
</dbReference>
<organism evidence="1 2">
    <name type="scientific">Azospirillum argentinense</name>
    <dbReference type="NCBI Taxonomy" id="2970906"/>
    <lineage>
        <taxon>Bacteria</taxon>
        <taxon>Pseudomonadati</taxon>
        <taxon>Pseudomonadota</taxon>
        <taxon>Alphaproteobacteria</taxon>
        <taxon>Rhodospirillales</taxon>
        <taxon>Azospirillaceae</taxon>
        <taxon>Azospirillum</taxon>
    </lineage>
</organism>
<name>A0ABW8VK99_9PROT</name>
<gene>
    <name evidence="1" type="ORF">ACJ41P_31790</name>
</gene>